<dbReference type="PANTHER" id="PTHR43545:SF1">
    <property type="entry name" value="HYDROGENASE-2 OPERON PROTEIN HYBA"/>
    <property type="match status" value="1"/>
</dbReference>
<dbReference type="InterPro" id="IPR017896">
    <property type="entry name" value="4Fe4S_Fe-S-bd"/>
</dbReference>
<dbReference type="InterPro" id="IPR006311">
    <property type="entry name" value="TAT_signal"/>
</dbReference>
<gene>
    <name evidence="12" type="ORF">I0Q91_09525</name>
</gene>
<dbReference type="RefSeq" id="WP_270454289.1">
    <property type="nucleotide sequence ID" value="NZ_JADPIE010000005.1"/>
</dbReference>
<evidence type="ECO:0000256" key="1">
    <source>
        <dbReference type="ARBA" id="ARBA00001966"/>
    </source>
</evidence>
<dbReference type="Gene3D" id="3.30.70.20">
    <property type="match status" value="2"/>
</dbReference>
<keyword evidence="7" id="KW-0249">Electron transport</keyword>
<dbReference type="InterPro" id="IPR000813">
    <property type="entry name" value="7Fe_ferredoxin"/>
</dbReference>
<keyword evidence="3" id="KW-0813">Transport</keyword>
<evidence type="ECO:0000259" key="11">
    <source>
        <dbReference type="PROSITE" id="PS51379"/>
    </source>
</evidence>
<dbReference type="PANTHER" id="PTHR43545">
    <property type="entry name" value="FORMATE DEHYDROGENASE, NITRATE-INDUCIBLE, IRON-SULFUR SUBUNIT"/>
    <property type="match status" value="1"/>
</dbReference>
<protein>
    <submittedName>
        <fullName evidence="12">4Fe-4S binding protein</fullName>
    </submittedName>
</protein>
<feature type="chain" id="PRO_5039255829" evidence="10">
    <location>
        <begin position="31"/>
        <end position="238"/>
    </location>
</feature>
<accession>A0A931AYV3</accession>
<evidence type="ECO:0000256" key="10">
    <source>
        <dbReference type="SAM" id="SignalP"/>
    </source>
</evidence>
<keyword evidence="13" id="KW-1185">Reference proteome</keyword>
<dbReference type="InterPro" id="IPR019546">
    <property type="entry name" value="TAT_signal_bac_arc"/>
</dbReference>
<dbReference type="PROSITE" id="PS51318">
    <property type="entry name" value="TAT"/>
    <property type="match status" value="1"/>
</dbReference>
<dbReference type="PROSITE" id="PS00198">
    <property type="entry name" value="4FE4S_FER_1"/>
    <property type="match status" value="1"/>
</dbReference>
<evidence type="ECO:0000313" key="13">
    <source>
        <dbReference type="Proteomes" id="UP000621436"/>
    </source>
</evidence>
<feature type="signal peptide" evidence="10">
    <location>
        <begin position="1"/>
        <end position="30"/>
    </location>
</feature>
<reference evidence="12" key="1">
    <citation type="submission" date="2020-11" db="EMBL/GenBank/DDBJ databases">
        <title>Halonatronomonas betainensis gen. nov., sp. nov. a novel haloalkaliphilic representative of the family Halanaerobiacae capable of betaine degradation.</title>
        <authorList>
            <person name="Boltyanskaya Y."/>
            <person name="Kevbrin V."/>
            <person name="Detkova E."/>
            <person name="Grouzdev D.S."/>
            <person name="Koziaeva V."/>
            <person name="Zhilina T."/>
        </authorList>
    </citation>
    <scope>NUCLEOTIDE SEQUENCE</scope>
    <source>
        <strain evidence="12">Z-7014</strain>
    </source>
</reference>
<dbReference type="EMBL" id="JADPIE010000005">
    <property type="protein sequence ID" value="MBF8437318.1"/>
    <property type="molecule type" value="Genomic_DNA"/>
</dbReference>
<evidence type="ECO:0000256" key="5">
    <source>
        <dbReference type="ARBA" id="ARBA00022723"/>
    </source>
</evidence>
<keyword evidence="8" id="KW-0408">Iron</keyword>
<evidence type="ECO:0000256" key="2">
    <source>
        <dbReference type="ARBA" id="ARBA00004196"/>
    </source>
</evidence>
<dbReference type="SUPFAM" id="SSF54862">
    <property type="entry name" value="4Fe-4S ferredoxins"/>
    <property type="match status" value="1"/>
</dbReference>
<evidence type="ECO:0000256" key="3">
    <source>
        <dbReference type="ARBA" id="ARBA00022448"/>
    </source>
</evidence>
<dbReference type="Proteomes" id="UP000621436">
    <property type="component" value="Unassembled WGS sequence"/>
</dbReference>
<comment type="cofactor">
    <cofactor evidence="1">
        <name>[4Fe-4S] cluster</name>
        <dbReference type="ChEBI" id="CHEBI:49883"/>
    </cofactor>
</comment>
<proteinExistence type="predicted"/>
<feature type="domain" description="4Fe-4S ferredoxin-type" evidence="11">
    <location>
        <begin position="44"/>
        <end position="74"/>
    </location>
</feature>
<feature type="domain" description="4Fe-4S ferredoxin-type" evidence="11">
    <location>
        <begin position="89"/>
        <end position="120"/>
    </location>
</feature>
<feature type="domain" description="4Fe-4S ferredoxin-type" evidence="11">
    <location>
        <begin position="121"/>
        <end position="150"/>
    </location>
</feature>
<dbReference type="InterPro" id="IPR017900">
    <property type="entry name" value="4Fe4S_Fe_S_CS"/>
</dbReference>
<evidence type="ECO:0000256" key="9">
    <source>
        <dbReference type="ARBA" id="ARBA00023014"/>
    </source>
</evidence>
<dbReference type="GO" id="GO:0051539">
    <property type="term" value="F:4 iron, 4 sulfur cluster binding"/>
    <property type="evidence" value="ECO:0007669"/>
    <property type="project" value="UniProtKB-KW"/>
</dbReference>
<keyword evidence="10" id="KW-0732">Signal</keyword>
<dbReference type="Pfam" id="PF13247">
    <property type="entry name" value="Fer4_11"/>
    <property type="match status" value="1"/>
</dbReference>
<evidence type="ECO:0000256" key="6">
    <source>
        <dbReference type="ARBA" id="ARBA00022737"/>
    </source>
</evidence>
<dbReference type="GO" id="GO:0009055">
    <property type="term" value="F:electron transfer activity"/>
    <property type="evidence" value="ECO:0007669"/>
    <property type="project" value="InterPro"/>
</dbReference>
<evidence type="ECO:0000256" key="8">
    <source>
        <dbReference type="ARBA" id="ARBA00023004"/>
    </source>
</evidence>
<dbReference type="GO" id="GO:0030313">
    <property type="term" value="C:cell envelope"/>
    <property type="evidence" value="ECO:0007669"/>
    <property type="project" value="UniProtKB-SubCell"/>
</dbReference>
<dbReference type="PROSITE" id="PS51379">
    <property type="entry name" value="4FE4S_FER_2"/>
    <property type="match status" value="3"/>
</dbReference>
<name>A0A931AYV3_9FIRM</name>
<evidence type="ECO:0000313" key="12">
    <source>
        <dbReference type="EMBL" id="MBF8437318.1"/>
    </source>
</evidence>
<keyword evidence="4" id="KW-0004">4Fe-4S</keyword>
<comment type="subcellular location">
    <subcellularLocation>
        <location evidence="2">Cell envelope</location>
    </subcellularLocation>
</comment>
<dbReference type="GO" id="GO:0046872">
    <property type="term" value="F:metal ion binding"/>
    <property type="evidence" value="ECO:0007669"/>
    <property type="project" value="UniProtKB-KW"/>
</dbReference>
<keyword evidence="6" id="KW-0677">Repeat</keyword>
<organism evidence="12 13">
    <name type="scientific">Halonatronomonas betaini</name>
    <dbReference type="NCBI Taxonomy" id="2778430"/>
    <lineage>
        <taxon>Bacteria</taxon>
        <taxon>Bacillati</taxon>
        <taxon>Bacillota</taxon>
        <taxon>Clostridia</taxon>
        <taxon>Halanaerobiales</taxon>
        <taxon>Halarsenatibacteraceae</taxon>
        <taxon>Halonatronomonas</taxon>
    </lineage>
</organism>
<dbReference type="NCBIfam" id="TIGR01409">
    <property type="entry name" value="TAT_signal_seq"/>
    <property type="match status" value="1"/>
</dbReference>
<keyword evidence="9" id="KW-0411">Iron-sulfur</keyword>
<keyword evidence="5" id="KW-0479">Metal-binding</keyword>
<dbReference type="AlphaFoldDB" id="A0A931AYV3"/>
<dbReference type="InterPro" id="IPR051555">
    <property type="entry name" value="FDH_Electron_Transfer_Unit"/>
</dbReference>
<sequence length="238" mass="26646">MSKKKSSRRDFLKNSAAAGLTALVSGAAIADGKAMAEDFKEGKKAILMDNSLCVECQACRVACQNEYEIDIEYSFIKFNSIEKGEYPNVAYHLRRNSCMHCPDAPCIAVCPVDALSESEEGFTVIDAETCIACGRCLDICPFDVPEIGSERMYKCDLCQHRIKDGKDPACVDTCIAYALDYGDYEEMLEKGNDRVEKLKEDHPDANLYTVDYKDDDFGLLLILKTDPQELDLVDTRRR</sequence>
<evidence type="ECO:0000256" key="4">
    <source>
        <dbReference type="ARBA" id="ARBA00022485"/>
    </source>
</evidence>
<dbReference type="PRINTS" id="PR00354">
    <property type="entry name" value="7FE8SFRDOXIN"/>
</dbReference>
<comment type="caution">
    <text evidence="12">The sequence shown here is derived from an EMBL/GenBank/DDBJ whole genome shotgun (WGS) entry which is preliminary data.</text>
</comment>
<evidence type="ECO:0000256" key="7">
    <source>
        <dbReference type="ARBA" id="ARBA00022982"/>
    </source>
</evidence>